<proteinExistence type="predicted"/>
<keyword evidence="1" id="KW-0812">Transmembrane</keyword>
<evidence type="ECO:0000313" key="3">
    <source>
        <dbReference type="Proteomes" id="UP000265566"/>
    </source>
</evidence>
<keyword evidence="1" id="KW-0472">Membrane</keyword>
<dbReference type="Proteomes" id="UP000265566">
    <property type="component" value="Chromosome 5"/>
</dbReference>
<name>A0A396HWB0_MEDTR</name>
<organism evidence="2 3">
    <name type="scientific">Medicago truncatula</name>
    <name type="common">Barrel medic</name>
    <name type="synonym">Medicago tribuloides</name>
    <dbReference type="NCBI Taxonomy" id="3880"/>
    <lineage>
        <taxon>Eukaryota</taxon>
        <taxon>Viridiplantae</taxon>
        <taxon>Streptophyta</taxon>
        <taxon>Embryophyta</taxon>
        <taxon>Tracheophyta</taxon>
        <taxon>Spermatophyta</taxon>
        <taxon>Magnoliopsida</taxon>
        <taxon>eudicotyledons</taxon>
        <taxon>Gunneridae</taxon>
        <taxon>Pentapetalae</taxon>
        <taxon>rosids</taxon>
        <taxon>fabids</taxon>
        <taxon>Fabales</taxon>
        <taxon>Fabaceae</taxon>
        <taxon>Papilionoideae</taxon>
        <taxon>50 kb inversion clade</taxon>
        <taxon>NPAAA clade</taxon>
        <taxon>Hologalegina</taxon>
        <taxon>IRL clade</taxon>
        <taxon>Trifolieae</taxon>
        <taxon>Medicago</taxon>
    </lineage>
</organism>
<accession>A0A396HWB0</accession>
<reference evidence="3" key="1">
    <citation type="journal article" date="2018" name="Nat. Plants">
        <title>Whole-genome landscape of Medicago truncatula symbiotic genes.</title>
        <authorList>
            <person name="Pecrix Y."/>
            <person name="Staton S.E."/>
            <person name="Sallet E."/>
            <person name="Lelandais-Briere C."/>
            <person name="Moreau S."/>
            <person name="Carrere S."/>
            <person name="Blein T."/>
            <person name="Jardinaud M.F."/>
            <person name="Latrasse D."/>
            <person name="Zouine M."/>
            <person name="Zahm M."/>
            <person name="Kreplak J."/>
            <person name="Mayjonade B."/>
            <person name="Satge C."/>
            <person name="Perez M."/>
            <person name="Cauet S."/>
            <person name="Marande W."/>
            <person name="Chantry-Darmon C."/>
            <person name="Lopez-Roques C."/>
            <person name="Bouchez O."/>
            <person name="Berard A."/>
            <person name="Debelle F."/>
            <person name="Munos S."/>
            <person name="Bendahmane A."/>
            <person name="Berges H."/>
            <person name="Niebel A."/>
            <person name="Buitink J."/>
            <person name="Frugier F."/>
            <person name="Benhamed M."/>
            <person name="Crespi M."/>
            <person name="Gouzy J."/>
            <person name="Gamas P."/>
        </authorList>
    </citation>
    <scope>NUCLEOTIDE SEQUENCE [LARGE SCALE GENOMIC DNA]</scope>
    <source>
        <strain evidence="3">cv. Jemalong A17</strain>
    </source>
</reference>
<evidence type="ECO:0008006" key="4">
    <source>
        <dbReference type="Google" id="ProtNLM"/>
    </source>
</evidence>
<evidence type="ECO:0000313" key="2">
    <source>
        <dbReference type="EMBL" id="RHN55685.1"/>
    </source>
</evidence>
<sequence>MVLHLMVLDRDSCLLMVHYISMFLILHFVSNFVLVNYLQFFNFSVYRL</sequence>
<dbReference type="Gramene" id="rna30906">
    <property type="protein sequence ID" value="RHN55685.1"/>
    <property type="gene ID" value="gene30906"/>
</dbReference>
<comment type="caution">
    <text evidence="2">The sequence shown here is derived from an EMBL/GenBank/DDBJ whole genome shotgun (WGS) entry which is preliminary data.</text>
</comment>
<keyword evidence="1" id="KW-1133">Transmembrane helix</keyword>
<dbReference type="EMBL" id="PSQE01000005">
    <property type="protein sequence ID" value="RHN55685.1"/>
    <property type="molecule type" value="Genomic_DNA"/>
</dbReference>
<evidence type="ECO:0000256" key="1">
    <source>
        <dbReference type="SAM" id="Phobius"/>
    </source>
</evidence>
<protein>
    <recommendedName>
        <fullName evidence="4">Transmembrane protein</fullName>
    </recommendedName>
</protein>
<dbReference type="AlphaFoldDB" id="A0A396HWB0"/>
<feature type="transmembrane region" description="Helical" evidence="1">
    <location>
        <begin position="16"/>
        <end position="38"/>
    </location>
</feature>
<gene>
    <name evidence="2" type="ORF">MtrunA17_Chr5g0420621</name>
</gene>